<dbReference type="PANTHER" id="PTHR45862">
    <property type="entry name" value="PROTEIN SGT1 HOMOLOG"/>
    <property type="match status" value="1"/>
</dbReference>
<dbReference type="CDD" id="cd06466">
    <property type="entry name" value="p23_CS_SGT1_like"/>
    <property type="match status" value="1"/>
</dbReference>
<evidence type="ECO:0000313" key="6">
    <source>
        <dbReference type="Proteomes" id="UP001211065"/>
    </source>
</evidence>
<dbReference type="PROSITE" id="PS50005">
    <property type="entry name" value="TPR"/>
    <property type="match status" value="2"/>
</dbReference>
<dbReference type="InterPro" id="IPR011990">
    <property type="entry name" value="TPR-like_helical_dom_sf"/>
</dbReference>
<dbReference type="InterPro" id="IPR008978">
    <property type="entry name" value="HSP20-like_chaperone"/>
</dbReference>
<dbReference type="InterPro" id="IPR019734">
    <property type="entry name" value="TPR_rpt"/>
</dbReference>
<evidence type="ECO:0000313" key="5">
    <source>
        <dbReference type="EMBL" id="KAJ3207735.1"/>
    </source>
</evidence>
<feature type="domain" description="SGS" evidence="3">
    <location>
        <begin position="270"/>
        <end position="357"/>
    </location>
</feature>
<dbReference type="GO" id="GO:0051087">
    <property type="term" value="F:protein-folding chaperone binding"/>
    <property type="evidence" value="ECO:0007669"/>
    <property type="project" value="InterPro"/>
</dbReference>
<dbReference type="InterPro" id="IPR044563">
    <property type="entry name" value="Sgt1-like"/>
</dbReference>
<dbReference type="Pfam" id="PF05002">
    <property type="entry name" value="SGS"/>
    <property type="match status" value="1"/>
</dbReference>
<protein>
    <submittedName>
        <fullName evidence="5">Suppressor of G2 allele of SKP1</fullName>
    </submittedName>
</protein>
<feature type="repeat" description="TPR" evidence="2">
    <location>
        <begin position="76"/>
        <end position="109"/>
    </location>
</feature>
<keyword evidence="2" id="KW-0802">TPR repeat</keyword>
<comment type="similarity">
    <text evidence="1">Belongs to the SGT1 family.</text>
</comment>
<dbReference type="EMBL" id="JADGJW010001036">
    <property type="protein sequence ID" value="KAJ3207735.1"/>
    <property type="molecule type" value="Genomic_DNA"/>
</dbReference>
<dbReference type="PROSITE" id="PS51048">
    <property type="entry name" value="SGS"/>
    <property type="match status" value="1"/>
</dbReference>
<evidence type="ECO:0000259" key="3">
    <source>
        <dbReference type="PROSITE" id="PS51048"/>
    </source>
</evidence>
<evidence type="ECO:0000256" key="1">
    <source>
        <dbReference type="ARBA" id="ARBA00008509"/>
    </source>
</evidence>
<dbReference type="Pfam" id="PF04969">
    <property type="entry name" value="CS"/>
    <property type="match status" value="1"/>
</dbReference>
<dbReference type="FunFam" id="2.60.40.790:FF:000012">
    <property type="entry name" value="SGT1 homolog, MIS12 kinetochore complex assembly cochaperone"/>
    <property type="match status" value="1"/>
</dbReference>
<feature type="domain" description="CS" evidence="4">
    <location>
        <begin position="162"/>
        <end position="253"/>
    </location>
</feature>
<dbReference type="SUPFAM" id="SSF48452">
    <property type="entry name" value="TPR-like"/>
    <property type="match status" value="1"/>
</dbReference>
<reference evidence="5" key="1">
    <citation type="submission" date="2020-05" db="EMBL/GenBank/DDBJ databases">
        <title>Phylogenomic resolution of chytrid fungi.</title>
        <authorList>
            <person name="Stajich J.E."/>
            <person name="Amses K."/>
            <person name="Simmons R."/>
            <person name="Seto K."/>
            <person name="Myers J."/>
            <person name="Bonds A."/>
            <person name="Quandt C.A."/>
            <person name="Barry K."/>
            <person name="Liu P."/>
            <person name="Grigoriev I."/>
            <person name="Longcore J.E."/>
            <person name="James T.Y."/>
        </authorList>
    </citation>
    <scope>NUCLEOTIDE SEQUENCE</scope>
    <source>
        <strain evidence="5">JEL0476</strain>
    </source>
</reference>
<organism evidence="5 6">
    <name type="scientific">Clydaea vesicula</name>
    <dbReference type="NCBI Taxonomy" id="447962"/>
    <lineage>
        <taxon>Eukaryota</taxon>
        <taxon>Fungi</taxon>
        <taxon>Fungi incertae sedis</taxon>
        <taxon>Chytridiomycota</taxon>
        <taxon>Chytridiomycota incertae sedis</taxon>
        <taxon>Chytridiomycetes</taxon>
        <taxon>Lobulomycetales</taxon>
        <taxon>Lobulomycetaceae</taxon>
        <taxon>Clydaea</taxon>
    </lineage>
</organism>
<dbReference type="InterPro" id="IPR007699">
    <property type="entry name" value="SGS_dom"/>
</dbReference>
<comment type="caution">
    <text evidence="5">The sequence shown here is derived from an EMBL/GenBank/DDBJ whole genome shotgun (WGS) entry which is preliminary data.</text>
</comment>
<dbReference type="Proteomes" id="UP001211065">
    <property type="component" value="Unassembled WGS sequence"/>
</dbReference>
<proteinExistence type="inferred from homology"/>
<evidence type="ECO:0000259" key="4">
    <source>
        <dbReference type="PROSITE" id="PS51203"/>
    </source>
</evidence>
<dbReference type="Gene3D" id="2.60.40.790">
    <property type="match status" value="1"/>
</dbReference>
<gene>
    <name evidence="5" type="primary">SUGT1</name>
    <name evidence="5" type="ORF">HK099_000207</name>
</gene>
<dbReference type="PROSITE" id="PS51203">
    <property type="entry name" value="CS"/>
    <property type="match status" value="1"/>
</dbReference>
<name>A0AAD5XWN2_9FUNG</name>
<dbReference type="Gene3D" id="1.25.40.10">
    <property type="entry name" value="Tetratricopeptide repeat domain"/>
    <property type="match status" value="1"/>
</dbReference>
<accession>A0AAD5XWN2</accession>
<feature type="repeat" description="TPR" evidence="2">
    <location>
        <begin position="4"/>
        <end position="37"/>
    </location>
</feature>
<evidence type="ECO:0000256" key="2">
    <source>
        <dbReference type="PROSITE-ProRule" id="PRU00339"/>
    </source>
</evidence>
<sequence>MTTIDSFINLGNSNFVDEDFKNAKENYTRAIQLEPGNSDIYLKRSNANFKLKEYLDSKNDAEAAIKLSKGNTDITVKANFRKGIAFYHLKEYQQALDSFIISENLAPNNNETKIWISKCLENGAVKTAESLSSKRTEETNKVAASNNLQQQTEEKKVEQIFPSRIRHEWYQDDNFVTISVFIKNVKKDTVTIDFTENSLSLLIKLPTQTDFTLELEPLSHKIAPSDSKYSVLSTKIEIKLKKAIYGTKWNTLEGEDKLVTNLASANNKPEYPSSAKNKKDWNKIEKEVTDEKPEGEQALNALFQSIYKDATPETQKAMIKSFTESGGTCLSTNWDEVGKKKVEISPPDGMVARKYDQ</sequence>
<dbReference type="InterPro" id="IPR007052">
    <property type="entry name" value="CS_dom"/>
</dbReference>
<dbReference type="AlphaFoldDB" id="A0AAD5XWN2"/>
<dbReference type="SMART" id="SM00028">
    <property type="entry name" value="TPR"/>
    <property type="match status" value="3"/>
</dbReference>
<keyword evidence="6" id="KW-1185">Reference proteome</keyword>
<dbReference type="SUPFAM" id="SSF49764">
    <property type="entry name" value="HSP20-like chaperones"/>
    <property type="match status" value="1"/>
</dbReference>
<dbReference type="GO" id="GO:0005737">
    <property type="term" value="C:cytoplasm"/>
    <property type="evidence" value="ECO:0007669"/>
    <property type="project" value="UniProtKB-ARBA"/>
</dbReference>